<proteinExistence type="predicted"/>
<dbReference type="PROSITE" id="PS50157">
    <property type="entry name" value="ZINC_FINGER_C2H2_2"/>
    <property type="match status" value="7"/>
</dbReference>
<dbReference type="GO" id="GO:0005694">
    <property type="term" value="C:chromosome"/>
    <property type="evidence" value="ECO:0007669"/>
    <property type="project" value="UniProtKB-ARBA"/>
</dbReference>
<feature type="compositionally biased region" description="Low complexity" evidence="10">
    <location>
        <begin position="1044"/>
        <end position="1058"/>
    </location>
</feature>
<dbReference type="GeneID" id="103510049"/>
<evidence type="ECO:0000256" key="10">
    <source>
        <dbReference type="SAM" id="MobiDB-lite"/>
    </source>
</evidence>
<reference evidence="13" key="1">
    <citation type="submission" date="2025-08" db="UniProtKB">
        <authorList>
            <consortium name="RefSeq"/>
        </authorList>
    </citation>
    <scope>IDENTIFICATION</scope>
</reference>
<protein>
    <submittedName>
        <fullName evidence="13">Uncharacterized protein LOC103510049</fullName>
    </submittedName>
</protein>
<dbReference type="GO" id="GO:0043565">
    <property type="term" value="F:sequence-specific DNA binding"/>
    <property type="evidence" value="ECO:0007669"/>
    <property type="project" value="UniProtKB-ARBA"/>
</dbReference>
<sequence>MNHLLSENNGKPKPENEARNEAASQDRVKSSRSSGVKFAYESSSIHVESEKSLSSSQIEIVKSSPLCQMEMENSSSKEVESEKEPSISREELVETSPSNPVVIVKLSSFNKVETVEESGSSEIGIITSSHSSKTSEIGTVQTPSSNEVELVKASSRVQPAIGSSAPSRTLLSKKFRILAAAGENRTPFSAQEISLLSKRKSSSEVETVPEVIQDNQVIVDIHVYDTTETSSQSEKVTVDNASNAKEDRNSAQLANESQREVIQDNQVIVDIHVYDTIETSSQSEKVMVENAANEKEDRNSAQLASNHKEETGNSAQLASNHKEETGNSAQLVINQKEEDGQSVQLENNQKAENGNSAQLVKKQKEGNSNSTLSIDTRISDSNGPKNSLSNSSRIEQFSNHSEILVRKEPKVSFSNDLNLKQSDESQREVIQDNQVIVDIHVYDTTETSSQSEKVTVENAVNEKEDRNSAQLASNHKEETGNSAQLVMNQKEEDGQSVQLVNNQKAENGNSAQLVKKQKEGNSNSTLLDEDLILPPSKDKYRYKCSKCDLSFKLSFHLKKHLFRHLCNDKKFKCSHCTETFNNKDKYRYKCSKCDLSFKLSFHLKKHLFRHLCNDKKFKCSHCTETFNNKHSQLIRHLRIHTGERPYKCDRCSKSFNQKNALKTHMMKHNGQRPHQCHICYATFSQAGNLKIHLQRVHTVPWTESQVLYRCKHCPCVFSKRNTYTLHNARMHRPINSTSSGVQRSMESSEKENRENGQNQIVSEPPTDRTVSYNRPVPPNPSLSCTYCSRAFKKRSDLTRHIRSHTKEKPFKCIPSCGKVFSSRQNLMTHYSTIHARSKSYTCHRCPEPRHFIYFSTLRKHQRTNHEDLPIMCKHCQLPCSTFFQLRKHVSTAHPKIIPSSSLPHKSHGKPLSIASYIATKSSSVTSYVATKPSSITSFATKSSTITSYIATKPSSIASYITTTGKPLASNINNSLNVSMPIINSISNVTSNTSNINNTPNGKISNINLRIKSYSLELHALEHAAQEQRSKETTPAGDKLSSDKPGGTNPGTETGGENPVGENPLEKPGGEPGSSIPVKKQKKLMCSVCKTVMSSMSDINNTSNVNMSNVINTSNLNISGANTSNVTSSTSNVNTSNVTSNTSNVNILNTNNTSNVNISGANSTSSANYLNQLLASLNGEAILINDDMMGLGALTGGMNGSAGDDIILVVQSDNTDIKSSQLSEDNGDLILSNELLNEAVDNIECTEDSVQEDGEFIIQDTGELDDNFNMDNVKVEIDVELAESTDHLNPNDQPALDTNIVHIEPALDTNIVHVEPALTSDTVNVEPALDGDIVRIEPALTSDSSERSSVIHKTRRKKPYLPVSREISDTGQTQRKTRSANKEMNTPDAQSHGRNNTQILISSENSDRYSIQNTSQNNDGHSIQNTQQSDDRMSIQNIKISDNLHIQNTARKEHSIQNTSENDNQYNTQNASSSNRHTQNTQNNGQNVKVTIFIYKTPQEMNIAYKTRAKTITSTTHKTLALVIDIHKTLKTTVRTNKIILIFVNLRTIYDTILEIAVLI</sequence>
<feature type="compositionally biased region" description="Polar residues" evidence="10">
    <location>
        <begin position="734"/>
        <end position="745"/>
    </location>
</feature>
<feature type="compositionally biased region" description="Basic and acidic residues" evidence="10">
    <location>
        <begin position="75"/>
        <end position="92"/>
    </location>
</feature>
<dbReference type="FunFam" id="3.30.160.60:FF:000446">
    <property type="entry name" value="Zinc finger protein"/>
    <property type="match status" value="1"/>
</dbReference>
<feature type="region of interest" description="Disordered" evidence="10">
    <location>
        <begin position="1340"/>
        <end position="1429"/>
    </location>
</feature>
<dbReference type="GO" id="GO:0045893">
    <property type="term" value="P:positive regulation of DNA-templated transcription"/>
    <property type="evidence" value="ECO:0007669"/>
    <property type="project" value="UniProtKB-ARBA"/>
</dbReference>
<feature type="domain" description="C2H2-type" evidence="11">
    <location>
        <begin position="617"/>
        <end position="645"/>
    </location>
</feature>
<feature type="domain" description="C2H2-type" evidence="11">
    <location>
        <begin position="810"/>
        <end position="839"/>
    </location>
</feature>
<comment type="subcellular location">
    <subcellularLocation>
        <location evidence="1">Nucleus</location>
    </subcellularLocation>
</comment>
<dbReference type="PANTHER" id="PTHR47772">
    <property type="entry name" value="ZINC FINGER PROTEIN 200"/>
    <property type="match status" value="1"/>
</dbReference>
<feature type="compositionally biased region" description="Basic residues" evidence="10">
    <location>
        <begin position="1349"/>
        <end position="1358"/>
    </location>
</feature>
<evidence type="ECO:0000256" key="7">
    <source>
        <dbReference type="ARBA" id="ARBA00023163"/>
    </source>
</evidence>
<evidence type="ECO:0000256" key="1">
    <source>
        <dbReference type="ARBA" id="ARBA00004123"/>
    </source>
</evidence>
<keyword evidence="7" id="KW-0804">Transcription</keyword>
<dbReference type="Proteomes" id="UP000079169">
    <property type="component" value="Unplaced"/>
</dbReference>
<feature type="region of interest" description="Disordered" evidence="10">
    <location>
        <begin position="229"/>
        <end position="257"/>
    </location>
</feature>
<dbReference type="FunFam" id="3.30.160.60:FF:001732">
    <property type="entry name" value="Zgc:162936"/>
    <property type="match status" value="1"/>
</dbReference>
<evidence type="ECO:0000256" key="6">
    <source>
        <dbReference type="ARBA" id="ARBA00023015"/>
    </source>
</evidence>
<feature type="region of interest" description="Disordered" evidence="10">
    <location>
        <begin position="1"/>
        <end position="95"/>
    </location>
</feature>
<keyword evidence="6" id="KW-0805">Transcription regulation</keyword>
<keyword evidence="2" id="KW-0479">Metal-binding</keyword>
<evidence type="ECO:0000256" key="4">
    <source>
        <dbReference type="ARBA" id="ARBA00022771"/>
    </source>
</evidence>
<dbReference type="Gene3D" id="3.30.160.60">
    <property type="entry name" value="Classic Zinc Finger"/>
    <property type="match status" value="6"/>
</dbReference>
<keyword evidence="12" id="KW-1185">Reference proteome</keyword>
<feature type="domain" description="C2H2-type" evidence="11">
    <location>
        <begin position="646"/>
        <end position="673"/>
    </location>
</feature>
<feature type="region of interest" description="Disordered" evidence="10">
    <location>
        <begin position="349"/>
        <end position="394"/>
    </location>
</feature>
<evidence type="ECO:0000313" key="13">
    <source>
        <dbReference type="RefSeq" id="XP_026680020.1"/>
    </source>
</evidence>
<feature type="domain" description="C2H2-type" evidence="11">
    <location>
        <begin position="782"/>
        <end position="809"/>
    </location>
</feature>
<dbReference type="SMART" id="SM00355">
    <property type="entry name" value="ZnF_C2H2"/>
    <property type="match status" value="10"/>
</dbReference>
<feature type="compositionally biased region" description="Basic and acidic residues" evidence="10">
    <location>
        <begin position="10"/>
        <end position="29"/>
    </location>
</feature>
<evidence type="ECO:0000256" key="5">
    <source>
        <dbReference type="ARBA" id="ARBA00022833"/>
    </source>
</evidence>
<evidence type="ECO:0000259" key="11">
    <source>
        <dbReference type="PROSITE" id="PS50157"/>
    </source>
</evidence>
<feature type="compositionally biased region" description="Polar residues" evidence="10">
    <location>
        <begin position="1381"/>
        <end position="1429"/>
    </location>
</feature>
<organism evidence="12 13">
    <name type="scientific">Diaphorina citri</name>
    <name type="common">Asian citrus psyllid</name>
    <dbReference type="NCBI Taxonomy" id="121845"/>
    <lineage>
        <taxon>Eukaryota</taxon>
        <taxon>Metazoa</taxon>
        <taxon>Ecdysozoa</taxon>
        <taxon>Arthropoda</taxon>
        <taxon>Hexapoda</taxon>
        <taxon>Insecta</taxon>
        <taxon>Pterygota</taxon>
        <taxon>Neoptera</taxon>
        <taxon>Paraneoptera</taxon>
        <taxon>Hemiptera</taxon>
        <taxon>Sternorrhyncha</taxon>
        <taxon>Psylloidea</taxon>
        <taxon>Psyllidae</taxon>
        <taxon>Diaphorininae</taxon>
        <taxon>Diaphorina</taxon>
    </lineage>
</organism>
<dbReference type="PaxDb" id="121845-A0A3Q0IZX7"/>
<dbReference type="GO" id="GO:0005634">
    <property type="term" value="C:nucleus"/>
    <property type="evidence" value="ECO:0007669"/>
    <property type="project" value="UniProtKB-SubCell"/>
</dbReference>
<dbReference type="PROSITE" id="PS00028">
    <property type="entry name" value="ZINC_FINGER_C2H2_1"/>
    <property type="match status" value="7"/>
</dbReference>
<evidence type="ECO:0000256" key="8">
    <source>
        <dbReference type="ARBA" id="ARBA00023242"/>
    </source>
</evidence>
<accession>A0A3Q0IZX7</accession>
<feature type="region of interest" description="Disordered" evidence="10">
    <location>
        <begin position="457"/>
        <end position="482"/>
    </location>
</feature>
<keyword evidence="5" id="KW-0862">Zinc</keyword>
<dbReference type="RefSeq" id="XP_026680020.1">
    <property type="nucleotide sequence ID" value="XM_026824219.1"/>
</dbReference>
<dbReference type="GO" id="GO:0008270">
    <property type="term" value="F:zinc ion binding"/>
    <property type="evidence" value="ECO:0007669"/>
    <property type="project" value="UniProtKB-KW"/>
</dbReference>
<dbReference type="PANTHER" id="PTHR47772:SF13">
    <property type="entry name" value="GASTRULA ZINC FINGER PROTEIN XLCGF49.1-LIKE-RELATED"/>
    <property type="match status" value="1"/>
</dbReference>
<feature type="compositionally biased region" description="Polar residues" evidence="10">
    <location>
        <begin position="229"/>
        <end position="243"/>
    </location>
</feature>
<dbReference type="KEGG" id="dci:103510049"/>
<feature type="region of interest" description="Disordered" evidence="10">
    <location>
        <begin position="733"/>
        <end position="774"/>
    </location>
</feature>
<dbReference type="InterPro" id="IPR036236">
    <property type="entry name" value="Znf_C2H2_sf"/>
</dbReference>
<evidence type="ECO:0000256" key="9">
    <source>
        <dbReference type="PROSITE-ProRule" id="PRU00042"/>
    </source>
</evidence>
<feature type="domain" description="C2H2-type" evidence="11">
    <location>
        <begin position="674"/>
        <end position="698"/>
    </location>
</feature>
<evidence type="ECO:0000256" key="3">
    <source>
        <dbReference type="ARBA" id="ARBA00022737"/>
    </source>
</evidence>
<feature type="region of interest" description="Disordered" evidence="10">
    <location>
        <begin position="289"/>
        <end position="327"/>
    </location>
</feature>
<dbReference type="InterPro" id="IPR050636">
    <property type="entry name" value="C2H2-ZF_domain-containing"/>
</dbReference>
<keyword evidence="8" id="KW-0539">Nucleus</keyword>
<evidence type="ECO:0000256" key="2">
    <source>
        <dbReference type="ARBA" id="ARBA00022723"/>
    </source>
</evidence>
<dbReference type="InterPro" id="IPR013087">
    <property type="entry name" value="Znf_C2H2_type"/>
</dbReference>
<dbReference type="SUPFAM" id="SSF57667">
    <property type="entry name" value="beta-beta-alpha zinc fingers"/>
    <property type="match status" value="5"/>
</dbReference>
<evidence type="ECO:0000313" key="12">
    <source>
        <dbReference type="Proteomes" id="UP000079169"/>
    </source>
</evidence>
<keyword evidence="3" id="KW-0677">Repeat</keyword>
<feature type="compositionally biased region" description="Polar residues" evidence="10">
    <location>
        <begin position="349"/>
        <end position="358"/>
    </location>
</feature>
<feature type="compositionally biased region" description="Polar residues" evidence="10">
    <location>
        <begin position="366"/>
        <end position="394"/>
    </location>
</feature>
<feature type="compositionally biased region" description="Polar residues" evidence="10">
    <location>
        <begin position="41"/>
        <end position="58"/>
    </location>
</feature>
<gene>
    <name evidence="13" type="primary">LOC103510049</name>
</gene>
<dbReference type="Pfam" id="PF00096">
    <property type="entry name" value="zf-C2H2"/>
    <property type="match status" value="4"/>
</dbReference>
<feature type="domain" description="C2H2-type" evidence="11">
    <location>
        <begin position="542"/>
        <end position="564"/>
    </location>
</feature>
<dbReference type="STRING" id="121845.A0A3Q0IZX7"/>
<feature type="domain" description="C2H2-type" evidence="11">
    <location>
        <begin position="588"/>
        <end position="610"/>
    </location>
</feature>
<feature type="compositionally biased region" description="Basic and acidic residues" evidence="10">
    <location>
        <begin position="1022"/>
        <end position="1031"/>
    </location>
</feature>
<feature type="region of interest" description="Disordered" evidence="10">
    <location>
        <begin position="1456"/>
        <end position="1484"/>
    </location>
</feature>
<feature type="region of interest" description="Disordered" evidence="10">
    <location>
        <begin position="1022"/>
        <end position="1079"/>
    </location>
</feature>
<keyword evidence="4 9" id="KW-0863">Zinc-finger</keyword>
<name>A0A3Q0IZX7_DIACI</name>